<dbReference type="InterPro" id="IPR037225">
    <property type="entry name" value="Nuo51_FMN-bd_sf"/>
</dbReference>
<dbReference type="GO" id="GO:0051539">
    <property type="term" value="F:4 iron, 4 sulfur cluster binding"/>
    <property type="evidence" value="ECO:0007669"/>
    <property type="project" value="UniProtKB-KW"/>
</dbReference>
<dbReference type="GO" id="GO:0046872">
    <property type="term" value="F:metal ion binding"/>
    <property type="evidence" value="ECO:0007669"/>
    <property type="project" value="UniProtKB-KW"/>
</dbReference>
<name>A0A1M5RKI9_9CLOT</name>
<dbReference type="EMBL" id="FQXM01000003">
    <property type="protein sequence ID" value="SHH26343.1"/>
    <property type="molecule type" value="Genomic_DNA"/>
</dbReference>
<dbReference type="InterPro" id="IPR010208">
    <property type="entry name" value="Ion_transpt_RnfC/RsxC"/>
</dbReference>
<gene>
    <name evidence="8" type="primary">rnfC</name>
    <name evidence="10" type="ORF">SAMN02745207_00565</name>
</gene>
<dbReference type="SUPFAM" id="SSF142019">
    <property type="entry name" value="Nqo1 FMN-binding domain-like"/>
    <property type="match status" value="1"/>
</dbReference>
<dbReference type="AlphaFoldDB" id="A0A1M5RKI9"/>
<evidence type="ECO:0000259" key="9">
    <source>
        <dbReference type="PROSITE" id="PS51379"/>
    </source>
</evidence>
<dbReference type="InterPro" id="IPR017900">
    <property type="entry name" value="4Fe4S_Fe_S_CS"/>
</dbReference>
<dbReference type="InterPro" id="IPR019554">
    <property type="entry name" value="Soluble_ligand-bd"/>
</dbReference>
<dbReference type="Gene3D" id="3.30.70.20">
    <property type="match status" value="1"/>
</dbReference>
<evidence type="ECO:0000256" key="3">
    <source>
        <dbReference type="ARBA" id="ARBA00022723"/>
    </source>
</evidence>
<sequence length="439" mass="48003">MNLFTFKKGIHPPHGKYLSEKKEIVNVLPKEILTFPMSQHIGAPAECLVKKGDSVLVGQKIGGAKGFISANIHSSVSGTVKKIEEVLLPSGNKSLAVIVENDYQYNETEFPKNKDYRNMSKEEIIEIVKEAGIVGMGGACFPASVKLAPPPDKKIDSIILNGAECEPYLTCDHRIMLEETDKIVEGLKIILQMYPEAKGYIGIENNKPDAIKAMQEAVKDIDNIFVMALKTKYPQGAEKQLIYAINKREVEVGRLPADVGCIVQNVSTALDIYNAVVKGIPSIYNVVTVTGEAIAEPKNMRIRMGMSYRELVEECGGFKEEAVKIISGGPMMGMALSTLDVTAMKGSSGVLALTKVQAALPKEENCIRCGKCVDACPMNLIPSTLDSLSRRNELERFDECSGLACIECGCCSFACPAKRHLLQTIRTTKRAVLAEKRKK</sequence>
<dbReference type="Gene3D" id="3.10.20.600">
    <property type="match status" value="1"/>
</dbReference>
<dbReference type="GO" id="GO:0005886">
    <property type="term" value="C:plasma membrane"/>
    <property type="evidence" value="ECO:0007669"/>
    <property type="project" value="UniProtKB-SubCell"/>
</dbReference>
<evidence type="ECO:0000256" key="8">
    <source>
        <dbReference type="HAMAP-Rule" id="MF_00461"/>
    </source>
</evidence>
<comment type="function">
    <text evidence="8">Part of a membrane-bound complex that couples electron transfer with translocation of ions across the membrane.</text>
</comment>
<comment type="cofactor">
    <cofactor evidence="8">
        <name>[4Fe-4S] cluster</name>
        <dbReference type="ChEBI" id="CHEBI:49883"/>
    </cofactor>
    <text evidence="8">Binds 2 [4Fe-4S] clusters per subunit.</text>
</comment>
<dbReference type="PROSITE" id="PS00198">
    <property type="entry name" value="4FE4S_FER_1"/>
    <property type="match status" value="2"/>
</dbReference>
<keyword evidence="8" id="KW-0472">Membrane</keyword>
<dbReference type="InterPro" id="IPR026902">
    <property type="entry name" value="RnfC_N"/>
</dbReference>
<evidence type="ECO:0000256" key="2">
    <source>
        <dbReference type="ARBA" id="ARBA00022485"/>
    </source>
</evidence>
<keyword evidence="8" id="KW-1003">Cell membrane</keyword>
<dbReference type="GO" id="GO:0009055">
    <property type="term" value="F:electron transfer activity"/>
    <property type="evidence" value="ECO:0007669"/>
    <property type="project" value="InterPro"/>
</dbReference>
<keyword evidence="2 8" id="KW-0004">4Fe-4S</keyword>
<dbReference type="GO" id="GO:0022900">
    <property type="term" value="P:electron transport chain"/>
    <property type="evidence" value="ECO:0007669"/>
    <property type="project" value="UniProtKB-UniRule"/>
</dbReference>
<accession>A0A1M5RKI9</accession>
<feature type="binding site" evidence="8">
    <location>
        <position position="411"/>
    </location>
    <ligand>
        <name>[4Fe-4S] cluster</name>
        <dbReference type="ChEBI" id="CHEBI:49883"/>
        <label>2</label>
    </ligand>
</feature>
<organism evidence="10 11">
    <name type="scientific">Clostridium grantii DSM 8605</name>
    <dbReference type="NCBI Taxonomy" id="1121316"/>
    <lineage>
        <taxon>Bacteria</taxon>
        <taxon>Bacillati</taxon>
        <taxon>Bacillota</taxon>
        <taxon>Clostridia</taxon>
        <taxon>Eubacteriales</taxon>
        <taxon>Clostridiaceae</taxon>
        <taxon>Clostridium</taxon>
    </lineage>
</organism>
<feature type="binding site" evidence="8">
    <location>
        <position position="376"/>
    </location>
    <ligand>
        <name>[4Fe-4S] cluster</name>
        <dbReference type="ChEBI" id="CHEBI:49883"/>
        <label>2</label>
    </ligand>
</feature>
<dbReference type="RefSeq" id="WP_073336796.1">
    <property type="nucleotide sequence ID" value="NZ_FQXM01000003.1"/>
</dbReference>
<keyword evidence="6 8" id="KW-0408">Iron</keyword>
<comment type="subcellular location">
    <subcellularLocation>
        <location evidence="8">Cell membrane</location>
        <topology evidence="8">Peripheral membrane protein</topology>
    </subcellularLocation>
</comment>
<dbReference type="PANTHER" id="PTHR43034:SF2">
    <property type="entry name" value="ION-TRANSLOCATING OXIDOREDUCTASE COMPLEX SUBUNIT C"/>
    <property type="match status" value="1"/>
</dbReference>
<dbReference type="NCBIfam" id="NF003454">
    <property type="entry name" value="PRK05035.1"/>
    <property type="match status" value="1"/>
</dbReference>
<dbReference type="Proteomes" id="UP000184447">
    <property type="component" value="Unassembled WGS sequence"/>
</dbReference>
<dbReference type="EC" id="7.-.-.-" evidence="8"/>
<evidence type="ECO:0000256" key="4">
    <source>
        <dbReference type="ARBA" id="ARBA00022737"/>
    </source>
</evidence>
<evidence type="ECO:0000256" key="6">
    <source>
        <dbReference type="ARBA" id="ARBA00023004"/>
    </source>
</evidence>
<proteinExistence type="inferred from homology"/>
<dbReference type="STRING" id="1121316.SAMN02745207_00565"/>
<keyword evidence="11" id="KW-1185">Reference proteome</keyword>
<dbReference type="OrthoDB" id="9767754at2"/>
<evidence type="ECO:0000313" key="10">
    <source>
        <dbReference type="EMBL" id="SHH26343.1"/>
    </source>
</evidence>
<dbReference type="SUPFAM" id="SSF46548">
    <property type="entry name" value="alpha-helical ferredoxin"/>
    <property type="match status" value="1"/>
</dbReference>
<keyword evidence="4 8" id="KW-0677">Repeat</keyword>
<dbReference type="HAMAP" id="MF_00461">
    <property type="entry name" value="RsxC_RnfC"/>
    <property type="match status" value="1"/>
</dbReference>
<keyword evidence="7 8" id="KW-0411">Iron-sulfur</keyword>
<dbReference type="PROSITE" id="PS51379">
    <property type="entry name" value="4FE4S_FER_2"/>
    <property type="match status" value="1"/>
</dbReference>
<feature type="domain" description="4Fe-4S ferredoxin-type" evidence="9">
    <location>
        <begin position="357"/>
        <end position="386"/>
    </location>
</feature>
<feature type="binding site" evidence="8">
    <location>
        <position position="415"/>
    </location>
    <ligand>
        <name>[4Fe-4S] cluster</name>
        <dbReference type="ChEBI" id="CHEBI:49883"/>
        <label>1</label>
    </ligand>
</feature>
<dbReference type="PANTHER" id="PTHR43034">
    <property type="entry name" value="ION-TRANSLOCATING OXIDOREDUCTASE COMPLEX SUBUNIT C"/>
    <property type="match status" value="1"/>
</dbReference>
<feature type="binding site" evidence="8">
    <location>
        <position position="369"/>
    </location>
    <ligand>
        <name>[4Fe-4S] cluster</name>
        <dbReference type="ChEBI" id="CHEBI:49883"/>
        <label>1</label>
    </ligand>
</feature>
<dbReference type="Pfam" id="PF10531">
    <property type="entry name" value="SLBB"/>
    <property type="match status" value="1"/>
</dbReference>
<evidence type="ECO:0000256" key="7">
    <source>
        <dbReference type="ARBA" id="ARBA00023014"/>
    </source>
</evidence>
<comment type="similarity">
    <text evidence="8">Belongs to the 4Fe4S bacterial-type ferredoxin family. RnfC subfamily.</text>
</comment>
<keyword evidence="1 8" id="KW-0813">Transport</keyword>
<evidence type="ECO:0000256" key="5">
    <source>
        <dbReference type="ARBA" id="ARBA00022982"/>
    </source>
</evidence>
<dbReference type="Pfam" id="PF12838">
    <property type="entry name" value="Fer4_7"/>
    <property type="match status" value="1"/>
</dbReference>
<comment type="subunit">
    <text evidence="8">The complex is composed of six subunits: RnfA, RnfB, RnfC, RnfD, RnfE and RnfG.</text>
</comment>
<feature type="binding site" evidence="8">
    <location>
        <position position="366"/>
    </location>
    <ligand>
        <name>[4Fe-4S] cluster</name>
        <dbReference type="ChEBI" id="CHEBI:49883"/>
        <label>1</label>
    </ligand>
</feature>
<feature type="binding site" evidence="8">
    <location>
        <position position="408"/>
    </location>
    <ligand>
        <name>[4Fe-4S] cluster</name>
        <dbReference type="ChEBI" id="CHEBI:49883"/>
        <label>2</label>
    </ligand>
</feature>
<dbReference type="InterPro" id="IPR017896">
    <property type="entry name" value="4Fe4S_Fe-S-bd"/>
</dbReference>
<dbReference type="InterPro" id="IPR011538">
    <property type="entry name" value="Nuo51_FMN-bd"/>
</dbReference>
<dbReference type="Pfam" id="PF01512">
    <property type="entry name" value="Complex1_51K"/>
    <property type="match status" value="1"/>
</dbReference>
<dbReference type="NCBIfam" id="TIGR01945">
    <property type="entry name" value="rnfC"/>
    <property type="match status" value="1"/>
</dbReference>
<protein>
    <recommendedName>
        <fullName evidence="8">Ion-translocating oxidoreductase complex subunit C</fullName>
        <ecNumber evidence="8">7.-.-.-</ecNumber>
    </recommendedName>
    <alternativeName>
        <fullName evidence="8">Rnf electron transport complex subunit C</fullName>
    </alternativeName>
</protein>
<evidence type="ECO:0000256" key="1">
    <source>
        <dbReference type="ARBA" id="ARBA00022448"/>
    </source>
</evidence>
<keyword evidence="5 8" id="KW-0249">Electron transport</keyword>
<feature type="binding site" evidence="8">
    <location>
        <position position="405"/>
    </location>
    <ligand>
        <name>[4Fe-4S] cluster</name>
        <dbReference type="ChEBI" id="CHEBI:49883"/>
        <label>2</label>
    </ligand>
</feature>
<keyword evidence="3 8" id="KW-0479">Metal-binding</keyword>
<keyword evidence="8" id="KW-1278">Translocase</keyword>
<feature type="binding site" evidence="8">
    <location>
        <position position="372"/>
    </location>
    <ligand>
        <name>[4Fe-4S] cluster</name>
        <dbReference type="ChEBI" id="CHEBI:49883"/>
        <label>1</label>
    </ligand>
</feature>
<dbReference type="Pfam" id="PF13375">
    <property type="entry name" value="RnfC_N"/>
    <property type="match status" value="1"/>
</dbReference>
<reference evidence="10 11" key="1">
    <citation type="submission" date="2016-11" db="EMBL/GenBank/DDBJ databases">
        <authorList>
            <person name="Jaros S."/>
            <person name="Januszkiewicz K."/>
            <person name="Wedrychowicz H."/>
        </authorList>
    </citation>
    <scope>NUCLEOTIDE SEQUENCE [LARGE SCALE GENOMIC DNA]</scope>
    <source>
        <strain evidence="10 11">DSM 8605</strain>
    </source>
</reference>
<evidence type="ECO:0000313" key="11">
    <source>
        <dbReference type="Proteomes" id="UP000184447"/>
    </source>
</evidence>
<dbReference type="Gene3D" id="3.40.50.11540">
    <property type="entry name" value="NADH-ubiquinone oxidoreductase 51kDa subunit"/>
    <property type="match status" value="1"/>
</dbReference>